<accession>A0A8H3LNG4</accession>
<proteinExistence type="predicted"/>
<gene>
    <name evidence="1" type="ORF">RCL2_001705400</name>
</gene>
<organism evidence="1 2">
    <name type="scientific">Rhizophagus clarus</name>
    <dbReference type="NCBI Taxonomy" id="94130"/>
    <lineage>
        <taxon>Eukaryota</taxon>
        <taxon>Fungi</taxon>
        <taxon>Fungi incertae sedis</taxon>
        <taxon>Mucoromycota</taxon>
        <taxon>Glomeromycotina</taxon>
        <taxon>Glomeromycetes</taxon>
        <taxon>Glomerales</taxon>
        <taxon>Glomeraceae</taxon>
        <taxon>Rhizophagus</taxon>
    </lineage>
</organism>
<evidence type="ECO:0000313" key="2">
    <source>
        <dbReference type="Proteomes" id="UP000615446"/>
    </source>
</evidence>
<sequence>MDDTILFSQGYSEDSTIISSLIEPNVNSNDETINFSSKEGWEKEINMFFNAKGLNLLKILSKKLKPQNRKIVKSGTIYYTTKEEPNTNDFSPTIGVSGIPTGLSVGHNINKSKSELTCLENKNSGLIGKTKS</sequence>
<dbReference type="EMBL" id="BLAL01000194">
    <property type="protein sequence ID" value="GES90189.1"/>
    <property type="molecule type" value="Genomic_DNA"/>
</dbReference>
<dbReference type="Proteomes" id="UP000615446">
    <property type="component" value="Unassembled WGS sequence"/>
</dbReference>
<evidence type="ECO:0000313" key="1">
    <source>
        <dbReference type="EMBL" id="GES90189.1"/>
    </source>
</evidence>
<reference evidence="1" key="1">
    <citation type="submission" date="2019-10" db="EMBL/GenBank/DDBJ databases">
        <title>Conservation and host-specific expression of non-tandemly repeated heterogenous ribosome RNA gene in arbuscular mycorrhizal fungi.</title>
        <authorList>
            <person name="Maeda T."/>
            <person name="Kobayashi Y."/>
            <person name="Nakagawa T."/>
            <person name="Ezawa T."/>
            <person name="Yamaguchi K."/>
            <person name="Bino T."/>
            <person name="Nishimoto Y."/>
            <person name="Shigenobu S."/>
            <person name="Kawaguchi M."/>
        </authorList>
    </citation>
    <scope>NUCLEOTIDE SEQUENCE</scope>
    <source>
        <strain evidence="1">HR1</strain>
    </source>
</reference>
<name>A0A8H3LNG4_9GLOM</name>
<comment type="caution">
    <text evidence="1">The sequence shown here is derived from an EMBL/GenBank/DDBJ whole genome shotgun (WGS) entry which is preliminary data.</text>
</comment>
<dbReference type="AlphaFoldDB" id="A0A8H3LNG4"/>
<protein>
    <submittedName>
        <fullName evidence="1">Uncharacterized protein</fullName>
    </submittedName>
</protein>